<sequence>MTSVLTLPATARATGIVADWLLRSAAPIVLDAADLPKCATSLRRLPMVTPVRLHRPRQLRRHDYLAAKAAATARRRLVALHVGAGQPKNEGAPPPLLYLPDEVVDAAARISGDLADLGVSAAADANVAILNAFPIIGYKHGIAPATAAAHRLTESYCALLIDLWCSEPRAQVRSVGVEF</sequence>
<gene>
    <name evidence="1" type="ORF">JGU71_18125</name>
</gene>
<dbReference type="AlphaFoldDB" id="A0A934NT91"/>
<dbReference type="Proteomes" id="UP000655868">
    <property type="component" value="Unassembled WGS sequence"/>
</dbReference>
<evidence type="ECO:0000313" key="2">
    <source>
        <dbReference type="Proteomes" id="UP000655868"/>
    </source>
</evidence>
<comment type="caution">
    <text evidence="1">The sequence shown here is derived from an EMBL/GenBank/DDBJ whole genome shotgun (WGS) entry which is preliminary data.</text>
</comment>
<keyword evidence="2" id="KW-1185">Reference proteome</keyword>
<organism evidence="1 2">
    <name type="scientific">Antrihabitans stalagmiti</name>
    <dbReference type="NCBI Taxonomy" id="2799499"/>
    <lineage>
        <taxon>Bacteria</taxon>
        <taxon>Bacillati</taxon>
        <taxon>Actinomycetota</taxon>
        <taxon>Actinomycetes</taxon>
        <taxon>Mycobacteriales</taxon>
        <taxon>Nocardiaceae</taxon>
        <taxon>Antrihabitans</taxon>
    </lineage>
</organism>
<protein>
    <submittedName>
        <fullName evidence="1">Uncharacterized protein</fullName>
    </submittedName>
</protein>
<accession>A0A934NT91</accession>
<reference evidence="1" key="1">
    <citation type="submission" date="2020-12" db="EMBL/GenBank/DDBJ databases">
        <title>Antrihabitans popcorni sp. nov. and Antrihabitans auranticaus sp. nov., isolated from a larva cave.</title>
        <authorList>
            <person name="Lee S.D."/>
            <person name="Kim I.S."/>
        </authorList>
    </citation>
    <scope>NUCLEOTIDE SEQUENCE</scope>
    <source>
        <strain evidence="1">YC3-6</strain>
    </source>
</reference>
<evidence type="ECO:0000313" key="1">
    <source>
        <dbReference type="EMBL" id="MBJ8340807.1"/>
    </source>
</evidence>
<dbReference type="RefSeq" id="WP_199705663.1">
    <property type="nucleotide sequence ID" value="NZ_JAEMNV010000005.1"/>
</dbReference>
<dbReference type="EMBL" id="JAEMNV010000005">
    <property type="protein sequence ID" value="MBJ8340807.1"/>
    <property type="molecule type" value="Genomic_DNA"/>
</dbReference>
<name>A0A934NT91_9NOCA</name>
<proteinExistence type="predicted"/>